<evidence type="ECO:0008006" key="3">
    <source>
        <dbReference type="Google" id="ProtNLM"/>
    </source>
</evidence>
<proteinExistence type="predicted"/>
<dbReference type="EMBL" id="DVJK01000079">
    <property type="protein sequence ID" value="HIS66495.1"/>
    <property type="molecule type" value="Genomic_DNA"/>
</dbReference>
<accession>A0A9D1FCX5</accession>
<organism evidence="1 2">
    <name type="scientific">Candidatus Scatomorpha merdipullorum</name>
    <dbReference type="NCBI Taxonomy" id="2840927"/>
    <lineage>
        <taxon>Bacteria</taxon>
        <taxon>Bacillati</taxon>
        <taxon>Bacillota</taxon>
        <taxon>Clostridia</taxon>
        <taxon>Eubacteriales</taxon>
        <taxon>Candidatus Scatomorpha</taxon>
    </lineage>
</organism>
<evidence type="ECO:0000313" key="1">
    <source>
        <dbReference type="EMBL" id="HIS66495.1"/>
    </source>
</evidence>
<dbReference type="Proteomes" id="UP000824001">
    <property type="component" value="Unassembled WGS sequence"/>
</dbReference>
<gene>
    <name evidence="1" type="ORF">IAC18_02910</name>
</gene>
<reference evidence="1" key="1">
    <citation type="submission" date="2020-10" db="EMBL/GenBank/DDBJ databases">
        <authorList>
            <person name="Gilroy R."/>
        </authorList>
    </citation>
    <scope>NUCLEOTIDE SEQUENCE</scope>
    <source>
        <strain evidence="1">ChiHjej10B9-9673</strain>
    </source>
</reference>
<dbReference type="AlphaFoldDB" id="A0A9D1FCX5"/>
<protein>
    <recommendedName>
        <fullName evidence="3">VCBS repeat-containing protein</fullName>
    </recommendedName>
</protein>
<sequence>MRVEKRAIAELTLCYCVAQIQYRGEPHFLVASEKEHECLLFDEHGRLADTVWEGPGGTMSMVPLPGRDGAFLATHRFYSPNNSKEAKIVLCRHTESGWAVRTIAELPYVHRFDILERGGARYLLACCIKSGYEYKDDWRFPGMTLACRLPEDFPDNPDCVLEFTELKGGMLKNHGYCRDMHNGVMTGLVTCEEGVYRFTPPAAGESGWKIELLLAEPVSDCVMLDFDGDGRKELLTLSPFHGDTLRVYHASGEGYVKVFEYGEKIEFAHAICADIICGRPMAVIGHRKGKRDLLSVEYAGGEYRVGVIDHDVGPANVLHAIVDGKDVLLSANREINEVAYYELSER</sequence>
<comment type="caution">
    <text evidence="1">The sequence shown here is derived from an EMBL/GenBank/DDBJ whole genome shotgun (WGS) entry which is preliminary data.</text>
</comment>
<name>A0A9D1FCX5_9FIRM</name>
<reference evidence="1" key="2">
    <citation type="journal article" date="2021" name="PeerJ">
        <title>Extensive microbial diversity within the chicken gut microbiome revealed by metagenomics and culture.</title>
        <authorList>
            <person name="Gilroy R."/>
            <person name="Ravi A."/>
            <person name="Getino M."/>
            <person name="Pursley I."/>
            <person name="Horton D.L."/>
            <person name="Alikhan N.F."/>
            <person name="Baker D."/>
            <person name="Gharbi K."/>
            <person name="Hall N."/>
            <person name="Watson M."/>
            <person name="Adriaenssens E.M."/>
            <person name="Foster-Nyarko E."/>
            <person name="Jarju S."/>
            <person name="Secka A."/>
            <person name="Antonio M."/>
            <person name="Oren A."/>
            <person name="Chaudhuri R.R."/>
            <person name="La Ragione R."/>
            <person name="Hildebrand F."/>
            <person name="Pallen M.J."/>
        </authorList>
    </citation>
    <scope>NUCLEOTIDE SEQUENCE</scope>
    <source>
        <strain evidence="1">ChiHjej10B9-9673</strain>
    </source>
</reference>
<evidence type="ECO:0000313" key="2">
    <source>
        <dbReference type="Proteomes" id="UP000824001"/>
    </source>
</evidence>